<sequence length="466" mass="53419">MALSREDFLNATPDNPPTMPDGVFGPPEERGPEWPDNPDLRAAVDWFKSFMTPEDWHARRVAAFVLLHRRAYGMRDPDEKGRFFDARDMFAWYLFQAEAFLDHMWNYEPMYGSRVVPVLTAIGRNRALLEKLDGVEERLQRLVGSERSQPNGTLFELLTAAAYCRQGAKVTFRPEERGIARSWDLDVELEGRHYAVECKRMETSDYGDRERTRMRELWGPAAHLLAEQEISTFCNADFKVATSEIPGDYFIGKIVEWLSARHPSLLWKDDICEGVIGEMDLGPLQRALETNDVLSAGTRLHELLTGRYIRHANYNQVIRFQPGNSPRFIGECDLAILLRWQNSASVSIRAKARDVMRKLAEAHDQLPADRESIVHIGFEAVEGDEVEKARYEKILASTGRFDAKGKPLRFVYCHYFVPESPPDEAWSFDETVQWRRITGSIPPPLAEPFLVLSEGGRVRSGVHWEF</sequence>
<dbReference type="EMBL" id="QDFR01000005">
    <property type="protein sequence ID" value="PVE52266.1"/>
    <property type="molecule type" value="Genomic_DNA"/>
</dbReference>
<dbReference type="Proteomes" id="UP000244335">
    <property type="component" value="Unassembled WGS sequence"/>
</dbReference>
<accession>A0AA92H8B5</accession>
<comment type="caution">
    <text evidence="2">The sequence shown here is derived from an EMBL/GenBank/DDBJ whole genome shotgun (WGS) entry which is preliminary data.</text>
</comment>
<organism evidence="2 3">
    <name type="scientific">Rhizobium rhizogenes</name>
    <name type="common">Agrobacterium rhizogenes</name>
    <dbReference type="NCBI Taxonomy" id="359"/>
    <lineage>
        <taxon>Bacteria</taxon>
        <taxon>Pseudomonadati</taxon>
        <taxon>Pseudomonadota</taxon>
        <taxon>Alphaproteobacteria</taxon>
        <taxon>Hyphomicrobiales</taxon>
        <taxon>Rhizobiaceae</taxon>
        <taxon>Rhizobium/Agrobacterium group</taxon>
        <taxon>Rhizobium</taxon>
    </lineage>
</organism>
<protein>
    <submittedName>
        <fullName evidence="2">Transposase</fullName>
    </submittedName>
</protein>
<evidence type="ECO:0000313" key="2">
    <source>
        <dbReference type="EMBL" id="PVE52266.1"/>
    </source>
</evidence>
<dbReference type="RefSeq" id="WP_116494826.1">
    <property type="nucleotide sequence ID" value="NZ_QDFR01000005.1"/>
</dbReference>
<proteinExistence type="predicted"/>
<reference evidence="2 3" key="1">
    <citation type="submission" date="2018-04" db="EMBL/GenBank/DDBJ databases">
        <authorList>
            <person name="Hagen T."/>
        </authorList>
    </citation>
    <scope>NUCLEOTIDE SEQUENCE [LARGE SCALE GENOMIC DNA]</scope>
    <source>
        <strain evidence="2 3">TPD7009</strain>
    </source>
</reference>
<dbReference type="AlphaFoldDB" id="A0AA92H8B5"/>
<evidence type="ECO:0000256" key="1">
    <source>
        <dbReference type="SAM" id="MobiDB-lite"/>
    </source>
</evidence>
<gene>
    <name evidence="2" type="ORF">DC430_15560</name>
</gene>
<name>A0AA92H8B5_RHIRH</name>
<evidence type="ECO:0000313" key="3">
    <source>
        <dbReference type="Proteomes" id="UP000244335"/>
    </source>
</evidence>
<feature type="region of interest" description="Disordered" evidence="1">
    <location>
        <begin position="1"/>
        <end position="36"/>
    </location>
</feature>